<dbReference type="InterPro" id="IPR050266">
    <property type="entry name" value="AB_hydrolase_sf"/>
</dbReference>
<sequence>MSKAEDPAVVVRHVLCARREGLKRMSYRQQGPAHAPQGQEGAPSIICVHGLTRNAHDFDALGAALAATGRRVLAADVLGRGASDWLADPMGYAVPGYVGDMMGLIGRATSSPRQDQVDWVGTSMGGLIGLVLAASPISPIRRLVLNDVGPFLPQAALERIAAYVTAEAPVFDSLEAAEAHYREIHADFGPMTDDDWTALTRHSTVRTEDGAGWRPHQDPAIGAPAAAMPAHDMDLWDVWDQIACPVLVVRGARSDLLTPDVAEEMGRRGPGCTVHTVTGAGHAPTFTTPEINRVVVDFLAG</sequence>
<dbReference type="PRINTS" id="PR00111">
    <property type="entry name" value="ABHYDROLASE"/>
</dbReference>
<evidence type="ECO:0000313" key="2">
    <source>
        <dbReference type="EMBL" id="MBB4265092.1"/>
    </source>
</evidence>
<dbReference type="InterPro" id="IPR000073">
    <property type="entry name" value="AB_hydrolase_1"/>
</dbReference>
<dbReference type="SUPFAM" id="SSF53474">
    <property type="entry name" value="alpha/beta-Hydrolases"/>
    <property type="match status" value="1"/>
</dbReference>
<dbReference type="EMBL" id="JACIGK010000003">
    <property type="protein sequence ID" value="MBB4265092.1"/>
    <property type="molecule type" value="Genomic_DNA"/>
</dbReference>
<evidence type="ECO:0000259" key="1">
    <source>
        <dbReference type="Pfam" id="PF12697"/>
    </source>
</evidence>
<reference evidence="2 3" key="1">
    <citation type="submission" date="2020-08" db="EMBL/GenBank/DDBJ databases">
        <title>Genome sequencing of Purple Non-Sulfur Bacteria from various extreme environments.</title>
        <authorList>
            <person name="Mayer M."/>
        </authorList>
    </citation>
    <scope>NUCLEOTIDE SEQUENCE [LARGE SCALE GENOMIC DNA]</scope>
    <source>
        <strain evidence="2 3">JA131</strain>
    </source>
</reference>
<dbReference type="GO" id="GO:0016020">
    <property type="term" value="C:membrane"/>
    <property type="evidence" value="ECO:0007669"/>
    <property type="project" value="TreeGrafter"/>
</dbReference>
<dbReference type="RefSeq" id="WP_184042700.1">
    <property type="nucleotide sequence ID" value="NZ_JACIGK010000003.1"/>
</dbReference>
<dbReference type="PANTHER" id="PTHR43798:SF33">
    <property type="entry name" value="HYDROLASE, PUTATIVE (AFU_ORTHOLOGUE AFUA_2G14860)-RELATED"/>
    <property type="match status" value="1"/>
</dbReference>
<name>A0A7W6RB40_9PROT</name>
<protein>
    <submittedName>
        <fullName evidence="2">Pimeloyl-ACP methyl ester carboxylesterase</fullName>
    </submittedName>
</protein>
<feature type="domain" description="AB hydrolase-1" evidence="1">
    <location>
        <begin position="45"/>
        <end position="290"/>
    </location>
</feature>
<organism evidence="2 3">
    <name type="scientific">Roseospira visakhapatnamensis</name>
    <dbReference type="NCBI Taxonomy" id="390880"/>
    <lineage>
        <taxon>Bacteria</taxon>
        <taxon>Pseudomonadati</taxon>
        <taxon>Pseudomonadota</taxon>
        <taxon>Alphaproteobacteria</taxon>
        <taxon>Rhodospirillales</taxon>
        <taxon>Rhodospirillaceae</taxon>
        <taxon>Roseospira</taxon>
    </lineage>
</organism>
<dbReference type="AlphaFoldDB" id="A0A7W6RB40"/>
<comment type="caution">
    <text evidence="2">The sequence shown here is derived from an EMBL/GenBank/DDBJ whole genome shotgun (WGS) entry which is preliminary data.</text>
</comment>
<keyword evidence="3" id="KW-1185">Reference proteome</keyword>
<evidence type="ECO:0000313" key="3">
    <source>
        <dbReference type="Proteomes" id="UP000554286"/>
    </source>
</evidence>
<dbReference type="Pfam" id="PF12697">
    <property type="entry name" value="Abhydrolase_6"/>
    <property type="match status" value="1"/>
</dbReference>
<accession>A0A7W6RB40</accession>
<gene>
    <name evidence="2" type="ORF">GGD89_000703</name>
</gene>
<dbReference type="InterPro" id="IPR029058">
    <property type="entry name" value="AB_hydrolase_fold"/>
</dbReference>
<dbReference type="Gene3D" id="3.40.50.1820">
    <property type="entry name" value="alpha/beta hydrolase"/>
    <property type="match status" value="1"/>
</dbReference>
<dbReference type="Proteomes" id="UP000554286">
    <property type="component" value="Unassembled WGS sequence"/>
</dbReference>
<proteinExistence type="predicted"/>
<dbReference type="PANTHER" id="PTHR43798">
    <property type="entry name" value="MONOACYLGLYCEROL LIPASE"/>
    <property type="match status" value="1"/>
</dbReference>